<comment type="caution">
    <text evidence="1">The sequence shown here is derived from an EMBL/GenBank/DDBJ whole genome shotgun (WGS) entry which is preliminary data.</text>
</comment>
<sequence length="122" mass="13893">MYSSFLQFLYISVKSIAKINSVLKVVWIKMACSMNLILGGRRKIALTAVVILRRCPAAKFMVDLPTMTRANALSSMISMLAPWKYYKRRILQSCASAMEWLANDEVSMIQNKPSLNLLDFHD</sequence>
<protein>
    <submittedName>
        <fullName evidence="1">Uncharacterized protein</fullName>
    </submittedName>
</protein>
<dbReference type="EMBL" id="CAKOES020001001">
    <property type="protein sequence ID" value="CAH2330693.1"/>
    <property type="molecule type" value="Genomic_DNA"/>
</dbReference>
<organism evidence="1 2">
    <name type="scientific">Pelobates cultripes</name>
    <name type="common">Western spadefoot toad</name>
    <dbReference type="NCBI Taxonomy" id="61616"/>
    <lineage>
        <taxon>Eukaryota</taxon>
        <taxon>Metazoa</taxon>
        <taxon>Chordata</taxon>
        <taxon>Craniata</taxon>
        <taxon>Vertebrata</taxon>
        <taxon>Euteleostomi</taxon>
        <taxon>Amphibia</taxon>
        <taxon>Batrachia</taxon>
        <taxon>Anura</taxon>
        <taxon>Pelobatoidea</taxon>
        <taxon>Pelobatidae</taxon>
        <taxon>Pelobates</taxon>
    </lineage>
</organism>
<evidence type="ECO:0000313" key="2">
    <source>
        <dbReference type="Proteomes" id="UP001295444"/>
    </source>
</evidence>
<dbReference type="AlphaFoldDB" id="A0AAD1TTH5"/>
<accession>A0AAD1TTH5</accession>
<dbReference type="Proteomes" id="UP001295444">
    <property type="component" value="Unassembled WGS sequence"/>
</dbReference>
<evidence type="ECO:0000313" key="1">
    <source>
        <dbReference type="EMBL" id="CAH2330693.1"/>
    </source>
</evidence>
<name>A0AAD1TTH5_PELCU</name>
<reference evidence="1" key="1">
    <citation type="submission" date="2022-03" db="EMBL/GenBank/DDBJ databases">
        <authorList>
            <person name="Alioto T."/>
            <person name="Alioto T."/>
            <person name="Gomez Garrido J."/>
        </authorList>
    </citation>
    <scope>NUCLEOTIDE SEQUENCE</scope>
</reference>
<gene>
    <name evidence="1" type="ORF">PECUL_23A052293</name>
</gene>
<keyword evidence="2" id="KW-1185">Reference proteome</keyword>
<proteinExistence type="predicted"/>